<dbReference type="CDD" id="cd16376">
    <property type="entry name" value="Avd_like"/>
    <property type="match status" value="1"/>
</dbReference>
<accession>A0A1F5HY23</accession>
<evidence type="ECO:0000259" key="1">
    <source>
        <dbReference type="Pfam" id="PF22296"/>
    </source>
</evidence>
<dbReference type="Proteomes" id="UP000179227">
    <property type="component" value="Unassembled WGS sequence"/>
</dbReference>
<dbReference type="AlphaFoldDB" id="A0A1F5HY23"/>
<name>A0A1F5HY23_9BACT</name>
<protein>
    <recommendedName>
        <fullName evidence="1">bAvd-like domain-containing protein</fullName>
    </recommendedName>
</protein>
<feature type="domain" description="bAvd-like" evidence="1">
    <location>
        <begin position="15"/>
        <end position="114"/>
    </location>
</feature>
<dbReference type="STRING" id="1797729.A3A60_04570"/>
<dbReference type="InterPro" id="IPR055360">
    <property type="entry name" value="bAvd"/>
</dbReference>
<dbReference type="SUPFAM" id="SSF158446">
    <property type="entry name" value="IVS-encoded protein-like"/>
    <property type="match status" value="1"/>
</dbReference>
<gene>
    <name evidence="2" type="ORF">A3A60_04570</name>
</gene>
<comment type="caution">
    <text evidence="2">The sequence shown here is derived from an EMBL/GenBank/DDBJ whole genome shotgun (WGS) entry which is preliminary data.</text>
</comment>
<dbReference type="InterPro" id="IPR036583">
    <property type="entry name" value="23S_rRNA_IVS_sf"/>
</dbReference>
<reference evidence="2 3" key="1">
    <citation type="journal article" date="2016" name="Nat. Commun.">
        <title>Thousands of microbial genomes shed light on interconnected biogeochemical processes in an aquifer system.</title>
        <authorList>
            <person name="Anantharaman K."/>
            <person name="Brown C.T."/>
            <person name="Hug L.A."/>
            <person name="Sharon I."/>
            <person name="Castelle C.J."/>
            <person name="Probst A.J."/>
            <person name="Thomas B.C."/>
            <person name="Singh A."/>
            <person name="Wilkins M.J."/>
            <person name="Karaoz U."/>
            <person name="Brodie E.L."/>
            <person name="Williams K.H."/>
            <person name="Hubbard S.S."/>
            <person name="Banfield J.F."/>
        </authorList>
    </citation>
    <scope>NUCLEOTIDE SEQUENCE [LARGE SCALE GENOMIC DNA]</scope>
</reference>
<dbReference type="NCBIfam" id="NF033474">
    <property type="entry name" value="DivGenRetAVD"/>
    <property type="match status" value="1"/>
</dbReference>
<dbReference type="Pfam" id="PF22296">
    <property type="entry name" value="bAvd"/>
    <property type="match status" value="1"/>
</dbReference>
<evidence type="ECO:0000313" key="3">
    <source>
        <dbReference type="Proteomes" id="UP000179227"/>
    </source>
</evidence>
<dbReference type="EMBL" id="MFBS01000028">
    <property type="protein sequence ID" value="OGE09031.1"/>
    <property type="molecule type" value="Genomic_DNA"/>
</dbReference>
<organism evidence="2 3">
    <name type="scientific">Candidatus Curtissbacteria bacterium RIFCSPLOWO2_01_FULL_42_26</name>
    <dbReference type="NCBI Taxonomy" id="1797729"/>
    <lineage>
        <taxon>Bacteria</taxon>
        <taxon>Candidatus Curtissiibacteriota</taxon>
    </lineage>
</organism>
<sequence length="121" mass="13796">MPLPTDFSLDIPIFAKLYDFYKNLSQVIASFPKTKRYTLGQKLDSFTLETFELLFSISTDTNKSKTLGKISIKLDLLKTLLRLAKDTHSVKSEDYLELQMALSEIGRMLGGWIRATKQNLS</sequence>
<proteinExistence type="predicted"/>
<dbReference type="Gene3D" id="1.20.1440.60">
    <property type="entry name" value="23S rRNA-intervening sequence"/>
    <property type="match status" value="1"/>
</dbReference>
<evidence type="ECO:0000313" key="2">
    <source>
        <dbReference type="EMBL" id="OGE09031.1"/>
    </source>
</evidence>